<dbReference type="AlphaFoldDB" id="A0A517W0S9"/>
<reference evidence="3 4" key="1">
    <citation type="submission" date="2019-03" db="EMBL/GenBank/DDBJ databases">
        <title>Deep-cultivation of Planctomycetes and their phenomic and genomic characterization uncovers novel biology.</title>
        <authorList>
            <person name="Wiegand S."/>
            <person name="Jogler M."/>
            <person name="Boedeker C."/>
            <person name="Pinto D."/>
            <person name="Vollmers J."/>
            <person name="Rivas-Marin E."/>
            <person name="Kohn T."/>
            <person name="Peeters S.H."/>
            <person name="Heuer A."/>
            <person name="Rast P."/>
            <person name="Oberbeckmann S."/>
            <person name="Bunk B."/>
            <person name="Jeske O."/>
            <person name="Meyerdierks A."/>
            <person name="Storesund J.E."/>
            <person name="Kallscheuer N."/>
            <person name="Luecker S."/>
            <person name="Lage O.M."/>
            <person name="Pohl T."/>
            <person name="Merkel B.J."/>
            <person name="Hornburger P."/>
            <person name="Mueller R.-W."/>
            <person name="Bruemmer F."/>
            <person name="Labrenz M."/>
            <person name="Spormann A.M."/>
            <person name="Op den Camp H."/>
            <person name="Overmann J."/>
            <person name="Amann R."/>
            <person name="Jetten M.S.M."/>
            <person name="Mascher T."/>
            <person name="Medema M.H."/>
            <person name="Devos D.P."/>
            <person name="Kaster A.-K."/>
            <person name="Ovreas L."/>
            <person name="Rohde M."/>
            <person name="Galperin M.Y."/>
            <person name="Jogler C."/>
        </authorList>
    </citation>
    <scope>NUCLEOTIDE SEQUENCE [LARGE SCALE GENOMIC DNA]</scope>
    <source>
        <strain evidence="3 4">V144</strain>
    </source>
</reference>
<sequence length="340" mass="36462">MRTHSSCRTVPGLHRRFAFTLIELLVVIAIIAILIALLLPAVQQAREAARRSACKNNLKQLVLALHNYHSTYSVFPPGSVNGRGDNPNGAHGSGTAAIGGSWILMLLADLEQSAMFDDFMTIANERPEVLDWLGNGVYTSQGMDVGSKQISSMLCPSHPKNKEQFANGTGLEHLARGNYAANYGKAGYGRIHTNNGSVGGVFGNNSSIAMRDIIDGTSNTLALSELKFRLQDSTGPSSQDTRGTWAYGVMGGNVFSTQTGPNSSTPDGIWGCRSFPAEDMQCVQIGSPYTEMYSAARSYHIGGVQGAMADGSVRFFSENIDLTLWQALGTRGGREVVEGF</sequence>
<protein>
    <recommendedName>
        <fullName evidence="2">DUF1559 domain-containing protein</fullName>
    </recommendedName>
</protein>
<evidence type="ECO:0000313" key="4">
    <source>
        <dbReference type="Proteomes" id="UP000318704"/>
    </source>
</evidence>
<evidence type="ECO:0000259" key="2">
    <source>
        <dbReference type="Pfam" id="PF07596"/>
    </source>
</evidence>
<name>A0A517W0S9_9PLAN</name>
<dbReference type="InterPro" id="IPR011453">
    <property type="entry name" value="DUF1559"/>
</dbReference>
<organism evidence="3 4">
    <name type="scientific">Gimesia aquarii</name>
    <dbReference type="NCBI Taxonomy" id="2527964"/>
    <lineage>
        <taxon>Bacteria</taxon>
        <taxon>Pseudomonadati</taxon>
        <taxon>Planctomycetota</taxon>
        <taxon>Planctomycetia</taxon>
        <taxon>Planctomycetales</taxon>
        <taxon>Planctomycetaceae</taxon>
        <taxon>Gimesia</taxon>
    </lineage>
</organism>
<dbReference type="SUPFAM" id="SSF54523">
    <property type="entry name" value="Pili subunits"/>
    <property type="match status" value="1"/>
</dbReference>
<dbReference type="Pfam" id="PF07596">
    <property type="entry name" value="SBP_bac_10"/>
    <property type="match status" value="1"/>
</dbReference>
<dbReference type="InterPro" id="IPR045584">
    <property type="entry name" value="Pilin-like"/>
</dbReference>
<evidence type="ECO:0000313" key="3">
    <source>
        <dbReference type="EMBL" id="QDT98849.1"/>
    </source>
</evidence>
<dbReference type="Proteomes" id="UP000318704">
    <property type="component" value="Chromosome"/>
</dbReference>
<dbReference type="InterPro" id="IPR027558">
    <property type="entry name" value="Pre_pil_HX9DG_C"/>
</dbReference>
<accession>A0A517W0S9</accession>
<proteinExistence type="predicted"/>
<dbReference type="NCBIfam" id="TIGR04294">
    <property type="entry name" value="pre_pil_HX9DG"/>
    <property type="match status" value="1"/>
</dbReference>
<gene>
    <name evidence="3" type="ORF">V144x_43580</name>
</gene>
<feature type="domain" description="DUF1559" evidence="2">
    <location>
        <begin position="43"/>
        <end position="322"/>
    </location>
</feature>
<evidence type="ECO:0000256" key="1">
    <source>
        <dbReference type="SAM" id="Phobius"/>
    </source>
</evidence>
<dbReference type="Pfam" id="PF07963">
    <property type="entry name" value="N_methyl"/>
    <property type="match status" value="1"/>
</dbReference>
<dbReference type="EMBL" id="CP037920">
    <property type="protein sequence ID" value="QDT98849.1"/>
    <property type="molecule type" value="Genomic_DNA"/>
</dbReference>
<dbReference type="PANTHER" id="PTHR30093">
    <property type="entry name" value="GENERAL SECRETION PATHWAY PROTEIN G"/>
    <property type="match status" value="1"/>
</dbReference>
<keyword evidence="1" id="KW-0472">Membrane</keyword>
<dbReference type="NCBIfam" id="TIGR02532">
    <property type="entry name" value="IV_pilin_GFxxxE"/>
    <property type="match status" value="1"/>
</dbReference>
<feature type="transmembrane region" description="Helical" evidence="1">
    <location>
        <begin position="21"/>
        <end position="42"/>
    </location>
</feature>
<keyword evidence="1" id="KW-1133">Transmembrane helix</keyword>
<dbReference type="InterPro" id="IPR012902">
    <property type="entry name" value="N_methyl_site"/>
</dbReference>
<dbReference type="RefSeq" id="WP_144987836.1">
    <property type="nucleotide sequence ID" value="NZ_CP037920.1"/>
</dbReference>
<keyword evidence="1" id="KW-0812">Transmembrane</keyword>
<dbReference type="PANTHER" id="PTHR30093:SF2">
    <property type="entry name" value="TYPE II SECRETION SYSTEM PROTEIN H"/>
    <property type="match status" value="1"/>
</dbReference>
<dbReference type="Gene3D" id="3.30.700.10">
    <property type="entry name" value="Glycoprotein, Type 4 Pilin"/>
    <property type="match status" value="1"/>
</dbReference>
<dbReference type="KEGG" id="gaw:V144x_43580"/>